<dbReference type="Gene3D" id="1.20.1250.20">
    <property type="entry name" value="MFS general substrate transporter like domains"/>
    <property type="match status" value="1"/>
</dbReference>
<feature type="transmembrane region" description="Helical" evidence="5">
    <location>
        <begin position="398"/>
        <end position="417"/>
    </location>
</feature>
<dbReference type="InterPro" id="IPR011701">
    <property type="entry name" value="MFS"/>
</dbReference>
<dbReference type="KEGG" id="kne:92181489"/>
<evidence type="ECO:0000256" key="5">
    <source>
        <dbReference type="SAM" id="Phobius"/>
    </source>
</evidence>
<evidence type="ECO:0000256" key="4">
    <source>
        <dbReference type="ARBA" id="ARBA00023136"/>
    </source>
</evidence>
<feature type="transmembrane region" description="Helical" evidence="5">
    <location>
        <begin position="141"/>
        <end position="161"/>
    </location>
</feature>
<dbReference type="EMBL" id="JBCAWK010000008">
    <property type="protein sequence ID" value="KAK8850314.1"/>
    <property type="molecule type" value="Genomic_DNA"/>
</dbReference>
<organism evidence="6 7">
    <name type="scientific">Kwoniella newhampshirensis</name>
    <dbReference type="NCBI Taxonomy" id="1651941"/>
    <lineage>
        <taxon>Eukaryota</taxon>
        <taxon>Fungi</taxon>
        <taxon>Dikarya</taxon>
        <taxon>Basidiomycota</taxon>
        <taxon>Agaricomycotina</taxon>
        <taxon>Tremellomycetes</taxon>
        <taxon>Tremellales</taxon>
        <taxon>Cryptococcaceae</taxon>
        <taxon>Kwoniella</taxon>
    </lineage>
</organism>
<dbReference type="PANTHER" id="PTHR23502:SF24">
    <property type="entry name" value="TRANSPORTER, PUTATIVE-RELATED"/>
    <property type="match status" value="1"/>
</dbReference>
<dbReference type="GO" id="GO:0022857">
    <property type="term" value="F:transmembrane transporter activity"/>
    <property type="evidence" value="ECO:0007669"/>
    <property type="project" value="InterPro"/>
</dbReference>
<dbReference type="InterPro" id="IPR036259">
    <property type="entry name" value="MFS_trans_sf"/>
</dbReference>
<keyword evidence="7" id="KW-1185">Reference proteome</keyword>
<evidence type="ECO:0000313" key="7">
    <source>
        <dbReference type="Proteomes" id="UP001388673"/>
    </source>
</evidence>
<feature type="transmembrane region" description="Helical" evidence="5">
    <location>
        <begin position="241"/>
        <end position="261"/>
    </location>
</feature>
<gene>
    <name evidence="6" type="ORF">IAR55_004231</name>
</gene>
<keyword evidence="3 5" id="KW-1133">Transmembrane helix</keyword>
<keyword evidence="4 5" id="KW-0472">Membrane</keyword>
<evidence type="ECO:0008006" key="8">
    <source>
        <dbReference type="Google" id="ProtNLM"/>
    </source>
</evidence>
<reference evidence="6 7" key="1">
    <citation type="journal article" date="2024" name="bioRxiv">
        <title>Comparative genomics of Cryptococcus and Kwoniella reveals pathogenesis evolution and contrasting karyotype dynamics via intercentromeric recombination or chromosome fusion.</title>
        <authorList>
            <person name="Coelho M.A."/>
            <person name="David-Palma M."/>
            <person name="Shea T."/>
            <person name="Bowers K."/>
            <person name="McGinley-Smith S."/>
            <person name="Mohammad A.W."/>
            <person name="Gnirke A."/>
            <person name="Yurkov A.M."/>
            <person name="Nowrousian M."/>
            <person name="Sun S."/>
            <person name="Cuomo C.A."/>
            <person name="Heitman J."/>
        </authorList>
    </citation>
    <scope>NUCLEOTIDE SEQUENCE [LARGE SCALE GENOMIC DNA]</scope>
    <source>
        <strain evidence="6 7">CBS 13917</strain>
    </source>
</reference>
<feature type="transmembrane region" description="Helical" evidence="5">
    <location>
        <begin position="423"/>
        <end position="445"/>
    </location>
</feature>
<comment type="caution">
    <text evidence="6">The sequence shown here is derived from an EMBL/GenBank/DDBJ whole genome shotgun (WGS) entry which is preliminary data.</text>
</comment>
<dbReference type="FunFam" id="1.20.1250.20:FF:000653">
    <property type="entry name" value="Polyamine transporter, putative"/>
    <property type="match status" value="1"/>
</dbReference>
<sequence length="526" mass="57608">MTTRNSSGSETPTAQDIMTVDKAAGSHLEAGQQVKNEATIGTPTTTTATEGHALQLGKEIEAILAENHTVVWKKDDKGNLLIKSSPGDPQNPRSWPNWKRYSIVGLASLLNNLVCLCVSGYSTGVEQTQEELGFGSELGTLGLSLYILGFAVVYLVSWTVFTIFQIPLALAKNLATVLVCRFLQGLAGSTPLANTGGVVHDLFGIDEGGLAVGIYALSSADGPPLGNVLSGFLAQVQGWRWLFWAYLIIFGSFIIVIFFCMPETRDTIITSRKSAQLRQQTNLPFYGQHELVKQAPGHFYKVTIVRPFKFLFTEPITYLCAGINGFAFGMIFLSNEAFPLIFGGGNGGHGWTHSGVVNLTYGAYVVGAIIGFALTPLQDARYHLACKRLGYSDPEARWWSALWATPFMPIGLMIAAWTSYSFIPWIAPLIGFTFYVILAAILNYVVDGYGHYSASALGGVVFVRNIVGAIFPLFARQMFVGMGNQWALFLLAMLSFFLIPIPFYLFYRGKHVRERSPYCATHFGQD</sequence>
<feature type="transmembrane region" description="Helical" evidence="5">
    <location>
        <begin position="173"/>
        <end position="193"/>
    </location>
</feature>
<dbReference type="Pfam" id="PF07690">
    <property type="entry name" value="MFS_1"/>
    <property type="match status" value="1"/>
</dbReference>
<dbReference type="PANTHER" id="PTHR23502">
    <property type="entry name" value="MAJOR FACILITATOR SUPERFAMILY"/>
    <property type="match status" value="1"/>
</dbReference>
<dbReference type="SUPFAM" id="SSF103473">
    <property type="entry name" value="MFS general substrate transporter"/>
    <property type="match status" value="1"/>
</dbReference>
<feature type="transmembrane region" description="Helical" evidence="5">
    <location>
        <begin position="316"/>
        <end position="335"/>
    </location>
</feature>
<feature type="transmembrane region" description="Helical" evidence="5">
    <location>
        <begin position="486"/>
        <end position="507"/>
    </location>
</feature>
<dbReference type="Proteomes" id="UP001388673">
    <property type="component" value="Unassembled WGS sequence"/>
</dbReference>
<evidence type="ECO:0000256" key="2">
    <source>
        <dbReference type="ARBA" id="ARBA00022692"/>
    </source>
</evidence>
<keyword evidence="2 5" id="KW-0812">Transmembrane</keyword>
<feature type="transmembrane region" description="Helical" evidence="5">
    <location>
        <begin position="355"/>
        <end position="377"/>
    </location>
</feature>
<proteinExistence type="predicted"/>
<accession>A0AAW0YWN4</accession>
<dbReference type="GO" id="GO:0005886">
    <property type="term" value="C:plasma membrane"/>
    <property type="evidence" value="ECO:0007669"/>
    <property type="project" value="TreeGrafter"/>
</dbReference>
<dbReference type="RefSeq" id="XP_066801745.1">
    <property type="nucleotide sequence ID" value="XM_066947331.1"/>
</dbReference>
<feature type="transmembrane region" description="Helical" evidence="5">
    <location>
        <begin position="101"/>
        <end position="121"/>
    </location>
</feature>
<feature type="transmembrane region" description="Helical" evidence="5">
    <location>
        <begin position="452"/>
        <end position="474"/>
    </location>
</feature>
<evidence type="ECO:0000313" key="6">
    <source>
        <dbReference type="EMBL" id="KAK8850314.1"/>
    </source>
</evidence>
<dbReference type="AlphaFoldDB" id="A0AAW0YWN4"/>
<evidence type="ECO:0000256" key="1">
    <source>
        <dbReference type="ARBA" id="ARBA00004141"/>
    </source>
</evidence>
<comment type="subcellular location">
    <subcellularLocation>
        <location evidence="1">Membrane</location>
        <topology evidence="1">Multi-pass membrane protein</topology>
    </subcellularLocation>
</comment>
<name>A0AAW0YWN4_9TREE</name>
<evidence type="ECO:0000256" key="3">
    <source>
        <dbReference type="ARBA" id="ARBA00022989"/>
    </source>
</evidence>
<protein>
    <recommendedName>
        <fullName evidence="8">Polyamine transporter</fullName>
    </recommendedName>
</protein>
<dbReference type="GeneID" id="92181489"/>